<evidence type="ECO:0000313" key="3">
    <source>
        <dbReference type="Proteomes" id="UP000516437"/>
    </source>
</evidence>
<gene>
    <name evidence="2" type="ORF">CJ030_MR0G022779</name>
</gene>
<evidence type="ECO:0000256" key="1">
    <source>
        <dbReference type="SAM" id="MobiDB-lite"/>
    </source>
</evidence>
<keyword evidence="3" id="KW-1185">Reference proteome</keyword>
<reference evidence="2 3" key="1">
    <citation type="journal article" date="2019" name="Plant Biotechnol. J.">
        <title>The red bayberry genome and genetic basis of sex determination.</title>
        <authorList>
            <person name="Jia H.M."/>
            <person name="Jia H.J."/>
            <person name="Cai Q.L."/>
            <person name="Wang Y."/>
            <person name="Zhao H.B."/>
            <person name="Yang W.F."/>
            <person name="Wang G.Y."/>
            <person name="Li Y.H."/>
            <person name="Zhan D.L."/>
            <person name="Shen Y.T."/>
            <person name="Niu Q.F."/>
            <person name="Chang L."/>
            <person name="Qiu J."/>
            <person name="Zhao L."/>
            <person name="Xie H.B."/>
            <person name="Fu W.Y."/>
            <person name="Jin J."/>
            <person name="Li X.W."/>
            <person name="Jiao Y."/>
            <person name="Zhou C.C."/>
            <person name="Tu T."/>
            <person name="Chai C.Y."/>
            <person name="Gao J.L."/>
            <person name="Fan L.J."/>
            <person name="van de Weg E."/>
            <person name="Wang J.Y."/>
            <person name="Gao Z.S."/>
        </authorList>
    </citation>
    <scope>NUCLEOTIDE SEQUENCE [LARGE SCALE GENOMIC DNA]</scope>
    <source>
        <tissue evidence="2">Leaves</tissue>
    </source>
</reference>
<feature type="compositionally biased region" description="Basic and acidic residues" evidence="1">
    <location>
        <begin position="34"/>
        <end position="48"/>
    </location>
</feature>
<dbReference type="Proteomes" id="UP000516437">
    <property type="component" value="Unassembled WGS sequence"/>
</dbReference>
<sequence>MCMLRLYFCQDQRLQQQQQIYPGRLQHQNGLDSSDDKRVDEQPEERKTLRCQARNYKDPKREQ</sequence>
<name>A0A6A1UGV2_9ROSI</name>
<dbReference type="EMBL" id="RXIC02000460">
    <property type="protein sequence ID" value="KAB1199486.1"/>
    <property type="molecule type" value="Genomic_DNA"/>
</dbReference>
<accession>A0A6A1UGV2</accession>
<organism evidence="2 3">
    <name type="scientific">Morella rubra</name>
    <name type="common">Chinese bayberry</name>
    <dbReference type="NCBI Taxonomy" id="262757"/>
    <lineage>
        <taxon>Eukaryota</taxon>
        <taxon>Viridiplantae</taxon>
        <taxon>Streptophyta</taxon>
        <taxon>Embryophyta</taxon>
        <taxon>Tracheophyta</taxon>
        <taxon>Spermatophyta</taxon>
        <taxon>Magnoliopsida</taxon>
        <taxon>eudicotyledons</taxon>
        <taxon>Gunneridae</taxon>
        <taxon>Pentapetalae</taxon>
        <taxon>rosids</taxon>
        <taxon>fabids</taxon>
        <taxon>Fagales</taxon>
        <taxon>Myricaceae</taxon>
        <taxon>Morella</taxon>
    </lineage>
</organism>
<proteinExistence type="predicted"/>
<protein>
    <submittedName>
        <fullName evidence="2">Uncharacterized protein</fullName>
    </submittedName>
</protein>
<comment type="caution">
    <text evidence="2">The sequence shown here is derived from an EMBL/GenBank/DDBJ whole genome shotgun (WGS) entry which is preliminary data.</text>
</comment>
<evidence type="ECO:0000313" key="2">
    <source>
        <dbReference type="EMBL" id="KAB1199486.1"/>
    </source>
</evidence>
<dbReference type="AlphaFoldDB" id="A0A6A1UGV2"/>
<feature type="region of interest" description="Disordered" evidence="1">
    <location>
        <begin position="22"/>
        <end position="63"/>
    </location>
</feature>